<reference evidence="3" key="1">
    <citation type="journal article" date="2021" name="PeerJ">
        <title>Extensive microbial diversity within the chicken gut microbiome revealed by metagenomics and culture.</title>
        <authorList>
            <person name="Gilroy R."/>
            <person name="Ravi A."/>
            <person name="Getino M."/>
            <person name="Pursley I."/>
            <person name="Horton D.L."/>
            <person name="Alikhan N.F."/>
            <person name="Baker D."/>
            <person name="Gharbi K."/>
            <person name="Hall N."/>
            <person name="Watson M."/>
            <person name="Adriaenssens E.M."/>
            <person name="Foster-Nyarko E."/>
            <person name="Jarju S."/>
            <person name="Secka A."/>
            <person name="Antonio M."/>
            <person name="Oren A."/>
            <person name="Chaudhuri R.R."/>
            <person name="La Ragione R."/>
            <person name="Hildebrand F."/>
            <person name="Pallen M.J."/>
        </authorList>
    </citation>
    <scope>NUCLEOTIDE SEQUENCE</scope>
    <source>
        <strain evidence="3">ChiHjej9B8-1298</strain>
    </source>
</reference>
<protein>
    <submittedName>
        <fullName evidence="3">FHA domain-containing protein</fullName>
    </submittedName>
</protein>
<organism evidence="3 4">
    <name type="scientific">Candidatus Bacteroides merdigallinarum</name>
    <dbReference type="NCBI Taxonomy" id="2838473"/>
    <lineage>
        <taxon>Bacteria</taxon>
        <taxon>Pseudomonadati</taxon>
        <taxon>Bacteroidota</taxon>
        <taxon>Bacteroidia</taxon>
        <taxon>Bacteroidales</taxon>
        <taxon>Bacteroidaceae</taxon>
        <taxon>Bacteroides</taxon>
    </lineage>
</organism>
<evidence type="ECO:0000313" key="4">
    <source>
        <dbReference type="Proteomes" id="UP000824028"/>
    </source>
</evidence>
<dbReference type="InterPro" id="IPR025874">
    <property type="entry name" value="DZR"/>
</dbReference>
<dbReference type="Gene3D" id="2.60.200.20">
    <property type="match status" value="1"/>
</dbReference>
<name>A0A9D2J1L8_9BACE</name>
<dbReference type="EMBL" id="DXBX01000021">
    <property type="protein sequence ID" value="HIZ32424.1"/>
    <property type="molecule type" value="Genomic_DNA"/>
</dbReference>
<feature type="domain" description="FHA" evidence="2">
    <location>
        <begin position="112"/>
        <end position="163"/>
    </location>
</feature>
<comment type="caution">
    <text evidence="3">The sequence shown here is derived from an EMBL/GenBank/DDBJ whole genome shotgun (WGS) entry which is preliminary data.</text>
</comment>
<dbReference type="Gene3D" id="2.10.290.10">
    <property type="entry name" value="YfgJ-like"/>
    <property type="match status" value="1"/>
</dbReference>
<dbReference type="SMART" id="SM00240">
    <property type="entry name" value="FHA"/>
    <property type="match status" value="1"/>
</dbReference>
<dbReference type="InterPro" id="IPR000253">
    <property type="entry name" value="FHA_dom"/>
</dbReference>
<accession>A0A9D2J1L8</accession>
<evidence type="ECO:0000259" key="2">
    <source>
        <dbReference type="PROSITE" id="PS50006"/>
    </source>
</evidence>
<dbReference type="InterPro" id="IPR008984">
    <property type="entry name" value="SMAD_FHA_dom_sf"/>
</dbReference>
<dbReference type="Proteomes" id="UP000824028">
    <property type="component" value="Unassembled WGS sequence"/>
</dbReference>
<feature type="region of interest" description="Disordered" evidence="1">
    <location>
        <begin position="54"/>
        <end position="87"/>
    </location>
</feature>
<dbReference type="Pfam" id="PF12773">
    <property type="entry name" value="DZR"/>
    <property type="match status" value="1"/>
</dbReference>
<dbReference type="SUPFAM" id="SSF49879">
    <property type="entry name" value="SMAD/FHA domain"/>
    <property type="match status" value="1"/>
</dbReference>
<proteinExistence type="predicted"/>
<dbReference type="Pfam" id="PF00498">
    <property type="entry name" value="FHA"/>
    <property type="match status" value="1"/>
</dbReference>
<dbReference type="PROSITE" id="PS50006">
    <property type="entry name" value="FHA_DOMAIN"/>
    <property type="match status" value="1"/>
</dbReference>
<evidence type="ECO:0000256" key="1">
    <source>
        <dbReference type="SAM" id="MobiDB-lite"/>
    </source>
</evidence>
<sequence>MKEIECPACGELIPDDSRYCDQCGAELLECVSCGALGTGNFCGNCGGAMVSRRAGGGPASAPVRPEAKRQAEPAPEPEEAVDVHSTGRSVRTAVPRLRYRDGDLELVPRDGAVIGRQEGEYAARLRDFDLISRRHGQFVKKGRMWCLVDFGSTNGCLINDVELQPNVPMPFQKGDVVDIGTYLFDVL</sequence>
<dbReference type="CDD" id="cd00060">
    <property type="entry name" value="FHA"/>
    <property type="match status" value="1"/>
</dbReference>
<gene>
    <name evidence="3" type="ORF">H9814_02585</name>
</gene>
<reference evidence="3" key="2">
    <citation type="submission" date="2021-04" db="EMBL/GenBank/DDBJ databases">
        <authorList>
            <person name="Gilroy R."/>
        </authorList>
    </citation>
    <scope>NUCLEOTIDE SEQUENCE</scope>
    <source>
        <strain evidence="3">ChiHjej9B8-1298</strain>
    </source>
</reference>
<evidence type="ECO:0000313" key="3">
    <source>
        <dbReference type="EMBL" id="HIZ32424.1"/>
    </source>
</evidence>
<dbReference type="AlphaFoldDB" id="A0A9D2J1L8"/>
<dbReference type="InterPro" id="IPR029037">
    <property type="entry name" value="DUF1407/YfgJ-like_sf"/>
</dbReference>